<evidence type="ECO:0000313" key="4">
    <source>
        <dbReference type="Proteomes" id="UP000054845"/>
    </source>
</evidence>
<keyword evidence="2" id="KW-0812">Transmembrane</keyword>
<keyword evidence="2" id="KW-0472">Membrane</keyword>
<dbReference type="InterPro" id="IPR010905">
    <property type="entry name" value="Glyco_hydro_88"/>
</dbReference>
<keyword evidence="3" id="KW-0326">Glycosidase</keyword>
<dbReference type="InterPro" id="IPR012341">
    <property type="entry name" value="6hp_glycosidase-like_sf"/>
</dbReference>
<evidence type="ECO:0000256" key="2">
    <source>
        <dbReference type="SAM" id="Phobius"/>
    </source>
</evidence>
<protein>
    <submittedName>
        <fullName evidence="3">Six-hairpin glycosidase-like</fullName>
    </submittedName>
</protein>
<keyword evidence="2" id="KW-1133">Transmembrane helix</keyword>
<evidence type="ECO:0000313" key="3">
    <source>
        <dbReference type="EMBL" id="CEH13876.1"/>
    </source>
</evidence>
<dbReference type="GO" id="GO:0005975">
    <property type="term" value="P:carbohydrate metabolic process"/>
    <property type="evidence" value="ECO:0007669"/>
    <property type="project" value="InterPro"/>
</dbReference>
<keyword evidence="4" id="KW-1185">Reference proteome</keyword>
<dbReference type="GO" id="GO:0016798">
    <property type="term" value="F:hydrolase activity, acting on glycosyl bonds"/>
    <property type="evidence" value="ECO:0007669"/>
    <property type="project" value="UniProtKB-KW"/>
</dbReference>
<evidence type="ECO:0000256" key="1">
    <source>
        <dbReference type="ARBA" id="ARBA00022801"/>
    </source>
</evidence>
<dbReference type="PANTHER" id="PTHR41814:SF1">
    <property type="entry name" value="CELLULASE"/>
    <property type="match status" value="1"/>
</dbReference>
<name>A0A0P1BEK2_9BASI</name>
<keyword evidence="1" id="KW-0378">Hydrolase</keyword>
<dbReference type="OrthoDB" id="4138492at2759"/>
<dbReference type="PANTHER" id="PTHR41814">
    <property type="entry name" value="EXPRESSED PROTEIN"/>
    <property type="match status" value="1"/>
</dbReference>
<organism evidence="3 4">
    <name type="scientific">Ceraceosorus bombacis</name>
    <dbReference type="NCBI Taxonomy" id="401625"/>
    <lineage>
        <taxon>Eukaryota</taxon>
        <taxon>Fungi</taxon>
        <taxon>Dikarya</taxon>
        <taxon>Basidiomycota</taxon>
        <taxon>Ustilaginomycotina</taxon>
        <taxon>Exobasidiomycetes</taxon>
        <taxon>Ceraceosorales</taxon>
        <taxon>Ceraceosoraceae</taxon>
        <taxon>Ceraceosorus</taxon>
    </lineage>
</organism>
<dbReference type="STRING" id="401625.A0A0P1BEK2"/>
<dbReference type="EMBL" id="CCYA01000233">
    <property type="protein sequence ID" value="CEH13876.1"/>
    <property type="molecule type" value="Genomic_DNA"/>
</dbReference>
<reference evidence="3 4" key="1">
    <citation type="submission" date="2014-09" db="EMBL/GenBank/DDBJ databases">
        <authorList>
            <person name="Magalhaes I.L.F."/>
            <person name="Oliveira U."/>
            <person name="Santos F.R."/>
            <person name="Vidigal T.H.D.A."/>
            <person name="Brescovit A.D."/>
            <person name="Santos A.J."/>
        </authorList>
    </citation>
    <scope>NUCLEOTIDE SEQUENCE [LARGE SCALE GENOMIC DNA]</scope>
</reference>
<dbReference type="AlphaFoldDB" id="A0A0P1BEK2"/>
<dbReference type="Pfam" id="PF07470">
    <property type="entry name" value="Glyco_hydro_88"/>
    <property type="match status" value="1"/>
</dbReference>
<accession>A0A0P1BEK2</accession>
<dbReference type="Proteomes" id="UP000054845">
    <property type="component" value="Unassembled WGS sequence"/>
</dbReference>
<feature type="transmembrane region" description="Helical" evidence="2">
    <location>
        <begin position="12"/>
        <end position="29"/>
    </location>
</feature>
<dbReference type="SUPFAM" id="SSF48208">
    <property type="entry name" value="Six-hairpin glycosidases"/>
    <property type="match status" value="1"/>
</dbReference>
<sequence>MAFSLVVDDVTLILLLLITVTLSLTLYISSQYQPSIHPLILSRQADVSQVHGKGESPKYRNANSPAGFNLAERPRPSIVDVPAIVAHGVTVEEEQAKKSKNGEVEPIQAQTLYGREIGSVGQLRDQAAAFAAGLVKSVHSSDASFSLAVCAHNDSLESLTALIAASHQTTIDSTPFSTLVTPAGGERMPVLPSGVGRIAAIFTTLDALDDAVQISLDDSALLILPTQSDAEVASGRSRRRVVSFEQMLSAGAGARMPTFGTEPERLSLASRVHSHYLLEGHWVPVTNEKLTAGLVAQLGFFPGDAIPNAEDHIFVERHSSLLATATPAGLVLALLAVFTRASLTVDALVSSPFDSRPAVTGALTDAKPTLLYVSMKGASSLSAALTERARRTPLAGPALRLKLGGLRHGALSQTGLADRLVFDDVRQALGLRRLRSALILGDGNASQSLLDTLRGILGVAVMQAWLPSNLLTSSVTGVKVAATAPLSATHSLDLQAFADHSINSHSAPYHSGPPAVSIELKLVESAAAKEEGYVGRCLEKGREGDWSGEVYVAGTTLAGANEESEYCSSKSMGTVRPNGTLVLLQDPLKTPLANVGTLTGKWASTLPSRRKTSQPHKWSAVAPVGVLAMMLFCALPTATAVNVNSTNLELARLSMLVSQRASWEQGTAQSALLELDAGGWSVFTAERGGPPYSPRRASSRDLSNPPLPVMAMSYHSVSAQDGLGKLCSRISGDENRTAGSALDPASCLEGVLVSAFASGQISGSTLGSGYYAQAARRMIDYLLDTAPRTVDGAISHRASSLALWSDAIYMLPPALASYGLITSNQSMLQEAYDQIRLYRDGLLITSGQASGMWNHINDITTPNASDLGAWLTGQGWAVSGMSRVLASFSHSNFDLTTEKEDIVEWAKEIMDASYSFADPSTGLIRNYANETEEFLDAAGSALLAAGTFRIASITGDRTHVASAEKIYQTTSRSLNNIGSFAGRLETVDALGFTFAGETSPEAVAAQMLLAAARRDHTAGNVTGLNGPGTGFEGGALSSAHLPSTLVALLAVACASAAILL</sequence>
<proteinExistence type="predicted"/>
<dbReference type="Gene3D" id="1.50.10.10">
    <property type="match status" value="1"/>
</dbReference>
<dbReference type="InterPro" id="IPR008928">
    <property type="entry name" value="6-hairpin_glycosidase_sf"/>
</dbReference>